<reference evidence="1" key="2">
    <citation type="submission" date="2020-11" db="EMBL/GenBank/DDBJ databases">
        <authorList>
            <person name="McCartney M.A."/>
            <person name="Auch B."/>
            <person name="Kono T."/>
            <person name="Mallez S."/>
            <person name="Becker A."/>
            <person name="Gohl D.M."/>
            <person name="Silverstein K.A.T."/>
            <person name="Koren S."/>
            <person name="Bechman K.B."/>
            <person name="Herman A."/>
            <person name="Abrahante J.E."/>
            <person name="Garbe J."/>
        </authorList>
    </citation>
    <scope>NUCLEOTIDE SEQUENCE</scope>
    <source>
        <strain evidence="1">Duluth1</strain>
        <tissue evidence="1">Whole animal</tissue>
    </source>
</reference>
<dbReference type="PANTHER" id="PTHR10704:SF44">
    <property type="entry name" value="LD35051P-RELATED"/>
    <property type="match status" value="1"/>
</dbReference>
<dbReference type="AlphaFoldDB" id="A0A9D4D9K8"/>
<reference evidence="1" key="1">
    <citation type="journal article" date="2019" name="bioRxiv">
        <title>The Genome of the Zebra Mussel, Dreissena polymorpha: A Resource for Invasive Species Research.</title>
        <authorList>
            <person name="McCartney M.A."/>
            <person name="Auch B."/>
            <person name="Kono T."/>
            <person name="Mallez S."/>
            <person name="Zhang Y."/>
            <person name="Obille A."/>
            <person name="Becker A."/>
            <person name="Abrahante J.E."/>
            <person name="Garbe J."/>
            <person name="Badalamenti J.P."/>
            <person name="Herman A."/>
            <person name="Mangelson H."/>
            <person name="Liachko I."/>
            <person name="Sullivan S."/>
            <person name="Sone E.D."/>
            <person name="Koren S."/>
            <person name="Silverstein K.A.T."/>
            <person name="Beckman K.B."/>
            <person name="Gohl D.M."/>
        </authorList>
    </citation>
    <scope>NUCLEOTIDE SEQUENCE</scope>
    <source>
        <strain evidence="1">Duluth1</strain>
        <tissue evidence="1">Whole animal</tissue>
    </source>
</reference>
<organism evidence="1 2">
    <name type="scientific">Dreissena polymorpha</name>
    <name type="common">Zebra mussel</name>
    <name type="synonym">Mytilus polymorpha</name>
    <dbReference type="NCBI Taxonomy" id="45954"/>
    <lineage>
        <taxon>Eukaryota</taxon>
        <taxon>Metazoa</taxon>
        <taxon>Spiralia</taxon>
        <taxon>Lophotrochozoa</taxon>
        <taxon>Mollusca</taxon>
        <taxon>Bivalvia</taxon>
        <taxon>Autobranchia</taxon>
        <taxon>Heteroconchia</taxon>
        <taxon>Euheterodonta</taxon>
        <taxon>Imparidentia</taxon>
        <taxon>Neoheterodontei</taxon>
        <taxon>Myida</taxon>
        <taxon>Dreissenoidea</taxon>
        <taxon>Dreissenidae</taxon>
        <taxon>Dreissena</taxon>
    </lineage>
</organism>
<evidence type="ECO:0000313" key="2">
    <source>
        <dbReference type="Proteomes" id="UP000828390"/>
    </source>
</evidence>
<dbReference type="Gene3D" id="3.40.50.300">
    <property type="entry name" value="P-loop containing nucleotide triphosphate hydrolases"/>
    <property type="match status" value="1"/>
</dbReference>
<proteinExistence type="predicted"/>
<dbReference type="InterPro" id="IPR051135">
    <property type="entry name" value="Gal/GlcNAc/GalNAc_ST"/>
</dbReference>
<name>A0A9D4D9K8_DREPO</name>
<dbReference type="Proteomes" id="UP000828390">
    <property type="component" value="Unassembled WGS sequence"/>
</dbReference>
<dbReference type="InterPro" id="IPR027417">
    <property type="entry name" value="P-loop_NTPase"/>
</dbReference>
<gene>
    <name evidence="1" type="ORF">DPMN_046445</name>
</gene>
<dbReference type="PANTHER" id="PTHR10704">
    <property type="entry name" value="CARBOHYDRATE SULFOTRANSFERASE"/>
    <property type="match status" value="1"/>
</dbReference>
<evidence type="ECO:0000313" key="1">
    <source>
        <dbReference type="EMBL" id="KAH3739758.1"/>
    </source>
</evidence>
<dbReference type="GO" id="GO:0006044">
    <property type="term" value="P:N-acetylglucosamine metabolic process"/>
    <property type="evidence" value="ECO:0007669"/>
    <property type="project" value="TreeGrafter"/>
</dbReference>
<comment type="caution">
    <text evidence="1">The sequence shown here is derived from an EMBL/GenBank/DDBJ whole genome shotgun (WGS) entry which is preliminary data.</text>
</comment>
<sequence>MEEIKNWLTCNLQRLSLTSLTDDFHSYDSDIMQSFLNCSKRDLSQYGHNSTIPPATQLCLRRAHEQCLASNIIILKLIRLRMRQAISLLPFFPNMKIVHLVRDPRAIVSSRQVVGLNNSIGFTEKDLIVELCSQIHIDLSDTKFLMRLNPKMIKLVQYEDLAEDPSKVTKDLYEFAGLKFDDKIERFVKNQTQANIDGCSFCTQRKNSTVASLRWRFRISFNDSQHIFNSCREIMSILGYVQFPDNETLRNVSIPCRRGHNVTATMMGDDRL</sequence>
<accession>A0A9D4D9K8</accession>
<dbReference type="EMBL" id="JAIWYP010000011">
    <property type="protein sequence ID" value="KAH3739758.1"/>
    <property type="molecule type" value="Genomic_DNA"/>
</dbReference>
<dbReference type="Pfam" id="PF13469">
    <property type="entry name" value="Sulfotransfer_3"/>
    <property type="match status" value="1"/>
</dbReference>
<dbReference type="SUPFAM" id="SSF52540">
    <property type="entry name" value="P-loop containing nucleoside triphosphate hydrolases"/>
    <property type="match status" value="1"/>
</dbReference>
<dbReference type="GO" id="GO:0001517">
    <property type="term" value="F:N-acetylglucosamine 6-O-sulfotransferase activity"/>
    <property type="evidence" value="ECO:0007669"/>
    <property type="project" value="TreeGrafter"/>
</dbReference>
<evidence type="ECO:0008006" key="3">
    <source>
        <dbReference type="Google" id="ProtNLM"/>
    </source>
</evidence>
<dbReference type="GO" id="GO:0006790">
    <property type="term" value="P:sulfur compound metabolic process"/>
    <property type="evidence" value="ECO:0007669"/>
    <property type="project" value="TreeGrafter"/>
</dbReference>
<protein>
    <recommendedName>
        <fullName evidence="3">Sulfotransferase</fullName>
    </recommendedName>
</protein>
<keyword evidence="2" id="KW-1185">Reference proteome</keyword>